<accession>A0AAF1BNL2</accession>
<evidence type="ECO:0000313" key="2">
    <source>
        <dbReference type="EMBL" id="WOO84495.1"/>
    </source>
</evidence>
<dbReference type="AlphaFoldDB" id="A0AAF1BNL2"/>
<dbReference type="EMBL" id="CP086719">
    <property type="protein sequence ID" value="WOO84495.1"/>
    <property type="molecule type" value="Genomic_DNA"/>
</dbReference>
<reference evidence="2" key="1">
    <citation type="submission" date="2023-10" db="EMBL/GenBank/DDBJ databases">
        <authorList>
            <person name="Noh H."/>
        </authorList>
    </citation>
    <scope>NUCLEOTIDE SEQUENCE</scope>
    <source>
        <strain evidence="2">DUCC4014</strain>
    </source>
</reference>
<name>A0AAF1BNL2_9TREE</name>
<feature type="region of interest" description="Disordered" evidence="1">
    <location>
        <begin position="329"/>
        <end position="354"/>
    </location>
</feature>
<evidence type="ECO:0000256" key="1">
    <source>
        <dbReference type="SAM" id="MobiDB-lite"/>
    </source>
</evidence>
<dbReference type="Proteomes" id="UP000827549">
    <property type="component" value="Chromosome 6"/>
</dbReference>
<protein>
    <submittedName>
        <fullName evidence="2">Uncharacterized protein</fullName>
    </submittedName>
</protein>
<dbReference type="GeneID" id="87811184"/>
<feature type="region of interest" description="Disordered" evidence="1">
    <location>
        <begin position="127"/>
        <end position="154"/>
    </location>
</feature>
<keyword evidence="3" id="KW-1185">Reference proteome</keyword>
<evidence type="ECO:0000313" key="3">
    <source>
        <dbReference type="Proteomes" id="UP000827549"/>
    </source>
</evidence>
<dbReference type="RefSeq" id="XP_062630521.1">
    <property type="nucleotide sequence ID" value="XM_062774537.1"/>
</dbReference>
<organism evidence="2 3">
    <name type="scientific">Vanrija pseudolonga</name>
    <dbReference type="NCBI Taxonomy" id="143232"/>
    <lineage>
        <taxon>Eukaryota</taxon>
        <taxon>Fungi</taxon>
        <taxon>Dikarya</taxon>
        <taxon>Basidiomycota</taxon>
        <taxon>Agaricomycotina</taxon>
        <taxon>Tremellomycetes</taxon>
        <taxon>Trichosporonales</taxon>
        <taxon>Trichosporonaceae</taxon>
        <taxon>Vanrija</taxon>
    </lineage>
</organism>
<gene>
    <name evidence="2" type="ORF">LOC62_06G008014</name>
</gene>
<proteinExistence type="predicted"/>
<sequence length="653" mass="71881">MPPTDIPHLALGPIFSQHLESFELAVKDTFVTDNADHEHVKAHLFLETLPVFAAKEVTSRLPSLGLLPLKFAGVRTALLDVAAEADGPGGAPQRPYHALIQTWDEEASGGDSTPLVPVISPVTSCESSNLELDTTGAEDKPQKKPAGSAAMDDDLPLVETPGIVESSPIHDNTISLVHWGLWRPLANPTMVTLGKNHTELMFIVDPNISVHFIGASKYLNTKFTSDMTEDYVESAPLVLIDMDPVLTSAFTDEPLNILSERLLISYGWDVNYETKLLQHPSGAKFKMGHNTGIWFISATVWWDLEPNMTKEEEAKWAAKYRYASTSTTQSLTTTTSTHPSTNSSRRSSRQFPSSALDRVKLRTPLTQPGMLSHLHHFSALASHSALSDEDVCRTFLASLPRDLEPAVTFRFGQGIPAWSALQFVFLSLVESLDWFKRLTSSSSDPELPRVVEEPRVDPLSRPLDPKDLLALNPAGSTTHPSPNAYFVSPTPSPPDKVGIATLLLSSMGDRHLVRDRSLLSDVHRLALPVVFAPLFVEHEVAALHRGTLRLRLANAPKDADLVIKNVFWAPDVPFNVLSCARLRKQGWRVDADGSMTNVIRKVTLPLTTFPNRYKAVQVRACLAEPDEITPPPAWDATSRIAISYLEVQPPPTF</sequence>